<dbReference type="InterPro" id="IPR009008">
    <property type="entry name" value="Val/Leu/Ile-tRNA-synth_edit"/>
</dbReference>
<keyword evidence="5 7" id="KW-0030">Aminoacyl-tRNA synthetase</keyword>
<dbReference type="PANTHER" id="PTHR42780">
    <property type="entry name" value="SOLEUCYL-TRNA SYNTHETASE"/>
    <property type="match status" value="1"/>
</dbReference>
<keyword evidence="2" id="KW-0547">Nucleotide-binding</keyword>
<evidence type="ECO:0000256" key="5">
    <source>
        <dbReference type="ARBA" id="ARBA00023146"/>
    </source>
</evidence>
<dbReference type="SUPFAM" id="SSF50677">
    <property type="entry name" value="ValRS/IleRS/LeuRS editing domain"/>
    <property type="match status" value="1"/>
</dbReference>
<dbReference type="GO" id="GO:0004822">
    <property type="term" value="F:isoleucine-tRNA ligase activity"/>
    <property type="evidence" value="ECO:0007669"/>
    <property type="project" value="InterPro"/>
</dbReference>
<keyword evidence="3" id="KW-0067">ATP-binding</keyword>
<evidence type="ECO:0000313" key="7">
    <source>
        <dbReference type="EMBL" id="EKC60385.1"/>
    </source>
</evidence>
<feature type="domain" description="Aminoacyl-tRNA synthetase class Ia" evidence="6">
    <location>
        <begin position="1"/>
        <end position="60"/>
    </location>
</feature>
<sequence length="181" mass="20624">MDWDHSYYTNTDENIGGIWYFLKKCDEHGWIQREYKPMPWCPRCGTSLSEHEMTGSYKMMTHNSVYFKLPIKEIPSKMLVWTTTPWTLSSNVALAVNPEIDYVEVKVRSDEKTLILAKNAIGHLGDDKVEVLRAFKGSELVGYHYETCFPDIPAQSGIDHKIVAWDDVAADEGTGIVHIAP</sequence>
<dbReference type="GO" id="GO:0006428">
    <property type="term" value="P:isoleucyl-tRNA aminoacylation"/>
    <property type="evidence" value="ECO:0007669"/>
    <property type="project" value="TreeGrafter"/>
</dbReference>
<dbReference type="Pfam" id="PF00133">
    <property type="entry name" value="tRNA-synt_1"/>
    <property type="match status" value="1"/>
</dbReference>
<evidence type="ECO:0000256" key="3">
    <source>
        <dbReference type="ARBA" id="ARBA00022840"/>
    </source>
</evidence>
<accession>K1T2P1</accession>
<dbReference type="InterPro" id="IPR023586">
    <property type="entry name" value="Ile-tRNA-ligase_type2"/>
</dbReference>
<comment type="caution">
    <text evidence="7">The sequence shown here is derived from an EMBL/GenBank/DDBJ whole genome shotgun (WGS) entry which is preliminary data.</text>
</comment>
<protein>
    <submittedName>
        <fullName evidence="7">Protein containing Aminoacyl-tRNA synthetase, class Ia domain protein</fullName>
        <ecNumber evidence="7">6.1.1.-</ecNumber>
    </submittedName>
</protein>
<dbReference type="EC" id="6.1.1.-" evidence="7"/>
<gene>
    <name evidence="7" type="ORF">LEA_12892</name>
</gene>
<name>K1T2P1_9ZZZZ</name>
<evidence type="ECO:0000256" key="2">
    <source>
        <dbReference type="ARBA" id="ARBA00022741"/>
    </source>
</evidence>
<dbReference type="SUPFAM" id="SSF52374">
    <property type="entry name" value="Nucleotidylyl transferase"/>
    <property type="match status" value="1"/>
</dbReference>
<dbReference type="GO" id="GO:0002161">
    <property type="term" value="F:aminoacyl-tRNA deacylase activity"/>
    <property type="evidence" value="ECO:0007669"/>
    <property type="project" value="InterPro"/>
</dbReference>
<feature type="non-terminal residue" evidence="7">
    <location>
        <position position="181"/>
    </location>
</feature>
<evidence type="ECO:0000256" key="1">
    <source>
        <dbReference type="ARBA" id="ARBA00022598"/>
    </source>
</evidence>
<evidence type="ECO:0000256" key="4">
    <source>
        <dbReference type="ARBA" id="ARBA00022917"/>
    </source>
</evidence>
<dbReference type="Gene3D" id="3.90.740.10">
    <property type="entry name" value="Valyl/Leucyl/Isoleucyl-tRNA synthetase, editing domain"/>
    <property type="match status" value="1"/>
</dbReference>
<keyword evidence="1 7" id="KW-0436">Ligase</keyword>
<dbReference type="PANTHER" id="PTHR42780:SF1">
    <property type="entry name" value="ISOLEUCINE--TRNA LIGASE, CYTOPLASMIC"/>
    <property type="match status" value="1"/>
</dbReference>
<keyword evidence="4" id="KW-0648">Protein biosynthesis</keyword>
<dbReference type="InterPro" id="IPR002300">
    <property type="entry name" value="aa-tRNA-synth_Ia"/>
</dbReference>
<organism evidence="7">
    <name type="scientific">human gut metagenome</name>
    <dbReference type="NCBI Taxonomy" id="408170"/>
    <lineage>
        <taxon>unclassified sequences</taxon>
        <taxon>metagenomes</taxon>
        <taxon>organismal metagenomes</taxon>
    </lineage>
</organism>
<dbReference type="GO" id="GO:0005524">
    <property type="term" value="F:ATP binding"/>
    <property type="evidence" value="ECO:0007669"/>
    <property type="project" value="UniProtKB-KW"/>
</dbReference>
<dbReference type="AlphaFoldDB" id="K1T2P1"/>
<evidence type="ECO:0000259" key="6">
    <source>
        <dbReference type="Pfam" id="PF00133"/>
    </source>
</evidence>
<proteinExistence type="predicted"/>
<dbReference type="EMBL" id="AJWY01008735">
    <property type="protein sequence ID" value="EKC60385.1"/>
    <property type="molecule type" value="Genomic_DNA"/>
</dbReference>
<reference evidence="7" key="1">
    <citation type="journal article" date="2013" name="Environ. Microbiol.">
        <title>Microbiota from the distal guts of lean and obese adolescents exhibit partial functional redundancy besides clear differences in community structure.</title>
        <authorList>
            <person name="Ferrer M."/>
            <person name="Ruiz A."/>
            <person name="Lanza F."/>
            <person name="Haange S.B."/>
            <person name="Oberbach A."/>
            <person name="Till H."/>
            <person name="Bargiela R."/>
            <person name="Campoy C."/>
            <person name="Segura M.T."/>
            <person name="Richter M."/>
            <person name="von Bergen M."/>
            <person name="Seifert J."/>
            <person name="Suarez A."/>
        </authorList>
    </citation>
    <scope>NUCLEOTIDE SEQUENCE</scope>
</reference>